<dbReference type="InterPro" id="IPR013149">
    <property type="entry name" value="ADH-like_C"/>
</dbReference>
<evidence type="ECO:0000256" key="1">
    <source>
        <dbReference type="ARBA" id="ARBA00023002"/>
    </source>
</evidence>
<dbReference type="EMBL" id="BAAARV010000040">
    <property type="protein sequence ID" value="GAA2357457.1"/>
    <property type="molecule type" value="Genomic_DNA"/>
</dbReference>
<evidence type="ECO:0000313" key="3">
    <source>
        <dbReference type="EMBL" id="GAA2357457.1"/>
    </source>
</evidence>
<dbReference type="InterPro" id="IPR041694">
    <property type="entry name" value="ADH_N_2"/>
</dbReference>
<dbReference type="InterPro" id="IPR036291">
    <property type="entry name" value="NAD(P)-bd_dom_sf"/>
</dbReference>
<dbReference type="Gene3D" id="3.90.180.10">
    <property type="entry name" value="Medium-chain alcohol dehydrogenases, catalytic domain"/>
    <property type="match status" value="1"/>
</dbReference>
<gene>
    <name evidence="3" type="ORF">GCM10010170_050800</name>
</gene>
<sequence>MPDMRSEEIRLARRPGGAPVLEDFERGVRELPEPGDGEVVVRNRLMALGAAMRSLLAGGLGVVPGYEVGAALFGRAVGEVVASASPALPVGATVLHGLGWREHASGPAQRFRRIDAGDAVALLSGGLTAYAGLRAAGLRPGETVYVSGAAGGIGSVAGAIARALGAERVIGSTGSAGKVAALTERFGYDAGFRHGAEALRSAAPDGVDVGFDTVGGQVLADLVGAMRPRGRIALCGALATQLGGAADPPLDLTTVIGRRLSLHGFTTADEPRHEAEFLGLGIAVPHTVVDGLAAAPQALLDLFAGRYTGTVLVRLA</sequence>
<evidence type="ECO:0000259" key="2">
    <source>
        <dbReference type="SMART" id="SM00829"/>
    </source>
</evidence>
<dbReference type="CDD" id="cd05288">
    <property type="entry name" value="PGDH"/>
    <property type="match status" value="1"/>
</dbReference>
<organism evidence="3 4">
    <name type="scientific">Dactylosporangium salmoneum</name>
    <dbReference type="NCBI Taxonomy" id="53361"/>
    <lineage>
        <taxon>Bacteria</taxon>
        <taxon>Bacillati</taxon>
        <taxon>Actinomycetota</taxon>
        <taxon>Actinomycetes</taxon>
        <taxon>Micromonosporales</taxon>
        <taxon>Micromonosporaceae</taxon>
        <taxon>Dactylosporangium</taxon>
    </lineage>
</organism>
<dbReference type="InterPro" id="IPR045010">
    <property type="entry name" value="MDR_fam"/>
</dbReference>
<dbReference type="SUPFAM" id="SSF51735">
    <property type="entry name" value="NAD(P)-binding Rossmann-fold domains"/>
    <property type="match status" value="1"/>
</dbReference>
<reference evidence="3 4" key="1">
    <citation type="journal article" date="2019" name="Int. J. Syst. Evol. Microbiol.">
        <title>The Global Catalogue of Microorganisms (GCM) 10K type strain sequencing project: providing services to taxonomists for standard genome sequencing and annotation.</title>
        <authorList>
            <consortium name="The Broad Institute Genomics Platform"/>
            <consortium name="The Broad Institute Genome Sequencing Center for Infectious Disease"/>
            <person name="Wu L."/>
            <person name="Ma J."/>
        </authorList>
    </citation>
    <scope>NUCLEOTIDE SEQUENCE [LARGE SCALE GENOMIC DNA]</scope>
    <source>
        <strain evidence="3 4">JCM 3272</strain>
    </source>
</reference>
<evidence type="ECO:0000313" key="4">
    <source>
        <dbReference type="Proteomes" id="UP001501444"/>
    </source>
</evidence>
<dbReference type="InterPro" id="IPR011032">
    <property type="entry name" value="GroES-like_sf"/>
</dbReference>
<dbReference type="Gene3D" id="3.40.50.720">
    <property type="entry name" value="NAD(P)-binding Rossmann-like Domain"/>
    <property type="match status" value="1"/>
</dbReference>
<keyword evidence="1" id="KW-0560">Oxidoreductase</keyword>
<dbReference type="Pfam" id="PF00107">
    <property type="entry name" value="ADH_zinc_N"/>
    <property type="match status" value="1"/>
</dbReference>
<proteinExistence type="predicted"/>
<dbReference type="Pfam" id="PF16884">
    <property type="entry name" value="ADH_N_2"/>
    <property type="match status" value="1"/>
</dbReference>
<accession>A0ABN3GPK7</accession>
<keyword evidence="4" id="KW-1185">Reference proteome</keyword>
<dbReference type="InterPro" id="IPR020843">
    <property type="entry name" value="ER"/>
</dbReference>
<feature type="domain" description="Enoyl reductase (ER)" evidence="2">
    <location>
        <begin position="19"/>
        <end position="313"/>
    </location>
</feature>
<comment type="caution">
    <text evidence="3">The sequence shown here is derived from an EMBL/GenBank/DDBJ whole genome shotgun (WGS) entry which is preliminary data.</text>
</comment>
<dbReference type="SUPFAM" id="SSF50129">
    <property type="entry name" value="GroES-like"/>
    <property type="match status" value="1"/>
</dbReference>
<name>A0ABN3GPK7_9ACTN</name>
<dbReference type="SMART" id="SM00829">
    <property type="entry name" value="PKS_ER"/>
    <property type="match status" value="1"/>
</dbReference>
<dbReference type="PANTHER" id="PTHR43205">
    <property type="entry name" value="PROSTAGLANDIN REDUCTASE"/>
    <property type="match status" value="1"/>
</dbReference>
<dbReference type="Proteomes" id="UP001501444">
    <property type="component" value="Unassembled WGS sequence"/>
</dbReference>
<dbReference type="PANTHER" id="PTHR43205:SF7">
    <property type="entry name" value="PROSTAGLANDIN REDUCTASE 1"/>
    <property type="match status" value="1"/>
</dbReference>
<protein>
    <submittedName>
        <fullName evidence="3">NADP-dependent oxidoreductase</fullName>
    </submittedName>
</protein>